<accession>A0A2N9AYT4</accession>
<organism evidence="1 2">
    <name type="scientific">Methylorubrum extorquens</name>
    <name type="common">Methylobacterium dichloromethanicum</name>
    <name type="synonym">Methylobacterium extorquens</name>
    <dbReference type="NCBI Taxonomy" id="408"/>
    <lineage>
        <taxon>Bacteria</taxon>
        <taxon>Pseudomonadati</taxon>
        <taxon>Pseudomonadota</taxon>
        <taxon>Alphaproteobacteria</taxon>
        <taxon>Hyphomicrobiales</taxon>
        <taxon>Methylobacteriaceae</taxon>
        <taxon>Methylorubrum</taxon>
    </lineage>
</organism>
<dbReference type="EMBL" id="LT962688">
    <property type="protein sequence ID" value="SOR32487.1"/>
    <property type="molecule type" value="Genomic_DNA"/>
</dbReference>
<dbReference type="AlphaFoldDB" id="A0A2N9AYT4"/>
<sequence length="134" mass="15037">MCGFGAKMIILTIWDAPLAFAMCLEASAGNLFYFYLGYTAPNFSRRFSEKCIYLAQEERSMNFTVEFFRIRPGDAAHAILDRVPQDVPTLEDAKVRAQSLFETLDMPQAPDGLRILDGSGAEVFSWKPVTAVDR</sequence>
<proteinExistence type="predicted"/>
<evidence type="ECO:0000313" key="2">
    <source>
        <dbReference type="Proteomes" id="UP000233769"/>
    </source>
</evidence>
<protein>
    <submittedName>
        <fullName evidence="1">Uncharacterized protein</fullName>
    </submittedName>
</protein>
<gene>
    <name evidence="1" type="ORF">TK0001_5928</name>
</gene>
<evidence type="ECO:0000313" key="1">
    <source>
        <dbReference type="EMBL" id="SOR32487.1"/>
    </source>
</evidence>
<reference evidence="2" key="1">
    <citation type="submission" date="2017-10" db="EMBL/GenBank/DDBJ databases">
        <authorList>
            <person name="Regsiter A."/>
            <person name="William W."/>
        </authorList>
    </citation>
    <scope>NUCLEOTIDE SEQUENCE [LARGE SCALE GENOMIC DNA]</scope>
</reference>
<dbReference type="Proteomes" id="UP000233769">
    <property type="component" value="Chromosome tk0001"/>
</dbReference>
<name>A0A2N9AYT4_METEX</name>